<comment type="caution">
    <text evidence="3">The sequence shown here is derived from an EMBL/GenBank/DDBJ whole genome shotgun (WGS) entry which is preliminary data.</text>
</comment>
<comment type="function">
    <text evidence="2">Required for morphogenesis under gluconeogenic growth conditions.</text>
</comment>
<dbReference type="NCBIfam" id="TIGR01826">
    <property type="entry name" value="CofD_related"/>
    <property type="match status" value="1"/>
</dbReference>
<reference evidence="3 4" key="1">
    <citation type="submission" date="2020-04" db="EMBL/GenBank/DDBJ databases">
        <title>MicrobeNet Type strains.</title>
        <authorList>
            <person name="Nicholson A.C."/>
        </authorList>
    </citation>
    <scope>NUCLEOTIDE SEQUENCE [LARGE SCALE GENOMIC DNA]</scope>
    <source>
        <strain evidence="3 4">ATCC 23612</strain>
    </source>
</reference>
<dbReference type="InterPro" id="IPR010119">
    <property type="entry name" value="Gluconeogen_factor"/>
</dbReference>
<comment type="subcellular location">
    <subcellularLocation>
        <location evidence="2">Cytoplasm</location>
    </subcellularLocation>
</comment>
<dbReference type="CDD" id="cd07187">
    <property type="entry name" value="YvcK_like"/>
    <property type="match status" value="1"/>
</dbReference>
<dbReference type="InterPro" id="IPR038136">
    <property type="entry name" value="CofD-like_dom_sf"/>
</dbReference>
<dbReference type="InterPro" id="IPR002882">
    <property type="entry name" value="CofD"/>
</dbReference>
<evidence type="ECO:0000256" key="1">
    <source>
        <dbReference type="ARBA" id="ARBA00022490"/>
    </source>
</evidence>
<name>A0A7X6MHN2_9ACTN</name>
<dbReference type="Proteomes" id="UP000553209">
    <property type="component" value="Unassembled WGS sequence"/>
</dbReference>
<keyword evidence="1 2" id="KW-0963">Cytoplasm</keyword>
<dbReference type="Gene3D" id="3.40.50.10680">
    <property type="entry name" value="CofD-like domains"/>
    <property type="match status" value="1"/>
</dbReference>
<dbReference type="PANTHER" id="PTHR30135">
    <property type="entry name" value="UNCHARACTERIZED PROTEIN YVCK-RELATED"/>
    <property type="match status" value="1"/>
</dbReference>
<organism evidence="3 4">
    <name type="scientific">Nocardiopsis alborubida</name>
    <dbReference type="NCBI Taxonomy" id="146802"/>
    <lineage>
        <taxon>Bacteria</taxon>
        <taxon>Bacillati</taxon>
        <taxon>Actinomycetota</taxon>
        <taxon>Actinomycetes</taxon>
        <taxon>Streptosporangiales</taxon>
        <taxon>Nocardiopsidaceae</taxon>
        <taxon>Nocardiopsis</taxon>
    </lineage>
</organism>
<accession>A0A7X6MHN2</accession>
<evidence type="ECO:0000313" key="3">
    <source>
        <dbReference type="EMBL" id="NKZ01160.1"/>
    </source>
</evidence>
<sequence>MVALGGGHGLHASLSALRRVTTDVTAVVTVADDGGSSGRLRRELGVLPPGDLRMALAALCGDDEWGHTWSEVIQHRFRSEGELHGHAVGNLLIVALWELLGDSVAGLDWVGQLLGAHGRVLPMSSVPLDIAAEVSGIDPERPEELTTVRGQVACASTSGKVRSISLIPEDPPASPQAVKAVREADWVVFGPGSWFTSVLPHLLVPDLAHALVTTRAKRMVALNLSPQQGETDGFRPETYLEVLREHAPKLGVDVVLADRGTVDEPEPLVRVVGELGGRLELAELSRDDGTPRHDPDRLAAAFERILED</sequence>
<dbReference type="GO" id="GO:0008360">
    <property type="term" value="P:regulation of cell shape"/>
    <property type="evidence" value="ECO:0007669"/>
    <property type="project" value="UniProtKB-UniRule"/>
</dbReference>
<evidence type="ECO:0000256" key="2">
    <source>
        <dbReference type="HAMAP-Rule" id="MF_00973"/>
    </source>
</evidence>
<dbReference type="EMBL" id="JAAXPG010000032">
    <property type="protein sequence ID" value="NKZ01160.1"/>
    <property type="molecule type" value="Genomic_DNA"/>
</dbReference>
<dbReference type="Pfam" id="PF01933">
    <property type="entry name" value="CofD"/>
    <property type="match status" value="1"/>
</dbReference>
<gene>
    <name evidence="3" type="primary">yvcK</name>
    <name evidence="3" type="ORF">HGB44_26330</name>
</gene>
<keyword evidence="4" id="KW-1185">Reference proteome</keyword>
<protein>
    <recommendedName>
        <fullName evidence="2">Putative gluconeogenesis factor</fullName>
    </recommendedName>
</protein>
<dbReference type="PANTHER" id="PTHR30135:SF3">
    <property type="entry name" value="GLUCONEOGENESIS FACTOR-RELATED"/>
    <property type="match status" value="1"/>
</dbReference>
<proteinExistence type="inferred from homology"/>
<comment type="similarity">
    <text evidence="2">Belongs to the gluconeogenesis factor family.</text>
</comment>
<dbReference type="GO" id="GO:0043743">
    <property type="term" value="F:LPPG:FO 2-phospho-L-lactate transferase activity"/>
    <property type="evidence" value="ECO:0007669"/>
    <property type="project" value="InterPro"/>
</dbReference>
<evidence type="ECO:0000313" key="4">
    <source>
        <dbReference type="Proteomes" id="UP000553209"/>
    </source>
</evidence>
<dbReference type="AlphaFoldDB" id="A0A7X6MHN2"/>
<dbReference type="GO" id="GO:0005737">
    <property type="term" value="C:cytoplasm"/>
    <property type="evidence" value="ECO:0007669"/>
    <property type="project" value="UniProtKB-SubCell"/>
</dbReference>
<dbReference type="SUPFAM" id="SSF142338">
    <property type="entry name" value="CofD-like"/>
    <property type="match status" value="1"/>
</dbReference>
<dbReference type="HAMAP" id="MF_00973">
    <property type="entry name" value="Gluconeogen_factor"/>
    <property type="match status" value="1"/>
</dbReference>